<comment type="caution">
    <text evidence="1">The sequence shown here is derived from an EMBL/GenBank/DDBJ whole genome shotgun (WGS) entry which is preliminary data.</text>
</comment>
<dbReference type="AlphaFoldDB" id="A0A4C1Z9V6"/>
<gene>
    <name evidence="1" type="ORF">EVAR_90659_1</name>
</gene>
<evidence type="ECO:0000313" key="1">
    <source>
        <dbReference type="EMBL" id="GBP85366.1"/>
    </source>
</evidence>
<proteinExistence type="predicted"/>
<accession>A0A4C1Z9V6</accession>
<dbReference type="EMBL" id="BGZK01001732">
    <property type="protein sequence ID" value="GBP85366.1"/>
    <property type="molecule type" value="Genomic_DNA"/>
</dbReference>
<reference evidence="1 2" key="1">
    <citation type="journal article" date="2019" name="Commun. Biol.">
        <title>The bagworm genome reveals a unique fibroin gene that provides high tensile strength.</title>
        <authorList>
            <person name="Kono N."/>
            <person name="Nakamura H."/>
            <person name="Ohtoshi R."/>
            <person name="Tomita M."/>
            <person name="Numata K."/>
            <person name="Arakawa K."/>
        </authorList>
    </citation>
    <scope>NUCLEOTIDE SEQUENCE [LARGE SCALE GENOMIC DNA]</scope>
</reference>
<evidence type="ECO:0000313" key="2">
    <source>
        <dbReference type="Proteomes" id="UP000299102"/>
    </source>
</evidence>
<sequence length="131" mass="15161">MHLMVVTSRQVGERIKQIDLYRSLVRPVFKVDPEQHGRKKGPVRVELAHKGSVPPYNIKHYILSKNSQGKREEILRLNKKKGDKSGLEFIREKREFTDVDLVVTDSRTLTSWRTCRLENFWAGPCGGLPSF</sequence>
<dbReference type="Proteomes" id="UP000299102">
    <property type="component" value="Unassembled WGS sequence"/>
</dbReference>
<keyword evidence="2" id="KW-1185">Reference proteome</keyword>
<organism evidence="1 2">
    <name type="scientific">Eumeta variegata</name>
    <name type="common">Bagworm moth</name>
    <name type="synonym">Eumeta japonica</name>
    <dbReference type="NCBI Taxonomy" id="151549"/>
    <lineage>
        <taxon>Eukaryota</taxon>
        <taxon>Metazoa</taxon>
        <taxon>Ecdysozoa</taxon>
        <taxon>Arthropoda</taxon>
        <taxon>Hexapoda</taxon>
        <taxon>Insecta</taxon>
        <taxon>Pterygota</taxon>
        <taxon>Neoptera</taxon>
        <taxon>Endopterygota</taxon>
        <taxon>Lepidoptera</taxon>
        <taxon>Glossata</taxon>
        <taxon>Ditrysia</taxon>
        <taxon>Tineoidea</taxon>
        <taxon>Psychidae</taxon>
        <taxon>Oiketicinae</taxon>
        <taxon>Eumeta</taxon>
    </lineage>
</organism>
<name>A0A4C1Z9V6_EUMVA</name>
<protein>
    <submittedName>
        <fullName evidence="1">Uncharacterized protein</fullName>
    </submittedName>
</protein>